<dbReference type="OrthoDB" id="3629220at2"/>
<dbReference type="Pfam" id="PF25595">
    <property type="entry name" value="Phage_TTP_16"/>
    <property type="match status" value="1"/>
</dbReference>
<protein>
    <submittedName>
        <fullName evidence="1">Uncharacterized protein</fullName>
    </submittedName>
</protein>
<dbReference type="RefSeq" id="WP_093573039.1">
    <property type="nucleotide sequence ID" value="NZ_FOWC01000002.1"/>
</dbReference>
<proteinExistence type="predicted"/>
<reference evidence="1 2" key="1">
    <citation type="submission" date="2016-10" db="EMBL/GenBank/DDBJ databases">
        <authorList>
            <person name="de Groot N.N."/>
        </authorList>
    </citation>
    <scope>NUCLEOTIDE SEQUENCE [LARGE SCALE GENOMIC DNA]</scope>
    <source>
        <strain evidence="1 2">DSM 44637</strain>
    </source>
</reference>
<sequence>MGDMLSDGRNKVSFVPSIADISAPTASELAGGTSLECLIMADGLDISTDESAVSASKLCDTVDAEQPGRSKTTIQLTCVRKDVPAEDVAWTLLQRDLTGYLVVRRGIAHDTAFASGDKVEVYPVKFGARRPQKPEANGVEKFMSQGYNTGAPELDAAVAA</sequence>
<name>A0A1I5IGW4_9PSEU</name>
<dbReference type="STRING" id="112413.SAMN05421854_102459"/>
<evidence type="ECO:0000313" key="2">
    <source>
        <dbReference type="Proteomes" id="UP000199137"/>
    </source>
</evidence>
<gene>
    <name evidence="1" type="ORF">SAMN05421854_102459</name>
</gene>
<dbReference type="Proteomes" id="UP000199137">
    <property type="component" value="Unassembled WGS sequence"/>
</dbReference>
<accession>A0A1I5IGW4</accession>
<dbReference type="AlphaFoldDB" id="A0A1I5IGW4"/>
<dbReference type="EMBL" id="FOWC01000002">
    <property type="protein sequence ID" value="SFO59672.1"/>
    <property type="molecule type" value="Genomic_DNA"/>
</dbReference>
<organism evidence="1 2">
    <name type="scientific">Amycolatopsis rubida</name>
    <dbReference type="NCBI Taxonomy" id="112413"/>
    <lineage>
        <taxon>Bacteria</taxon>
        <taxon>Bacillati</taxon>
        <taxon>Actinomycetota</taxon>
        <taxon>Actinomycetes</taxon>
        <taxon>Pseudonocardiales</taxon>
        <taxon>Pseudonocardiaceae</taxon>
        <taxon>Amycolatopsis</taxon>
    </lineage>
</organism>
<dbReference type="InterPro" id="IPR058009">
    <property type="entry name" value="TTP_Phage_16"/>
</dbReference>
<evidence type="ECO:0000313" key="1">
    <source>
        <dbReference type="EMBL" id="SFO59672.1"/>
    </source>
</evidence>